<dbReference type="InterPro" id="IPR011961">
    <property type="entry name" value="RimM"/>
</dbReference>
<dbReference type="SUPFAM" id="SSF50447">
    <property type="entry name" value="Translation proteins"/>
    <property type="match status" value="1"/>
</dbReference>
<evidence type="ECO:0000256" key="3">
    <source>
        <dbReference type="ARBA" id="ARBA00022552"/>
    </source>
</evidence>
<dbReference type="InterPro" id="IPR036976">
    <property type="entry name" value="RimM_N_sf"/>
</dbReference>
<dbReference type="InterPro" id="IPR002676">
    <property type="entry name" value="RimM_N"/>
</dbReference>
<dbReference type="AlphaFoldDB" id="A0A660S9C1"/>
<name>A0A660S9C1_UNCT6</name>
<reference evidence="8 9" key="1">
    <citation type="submission" date="2018-06" db="EMBL/GenBank/DDBJ databases">
        <title>Extensive metabolic versatility and redundancy in microbially diverse, dynamic hydrothermal sediments.</title>
        <authorList>
            <person name="Dombrowski N."/>
            <person name="Teske A."/>
            <person name="Baker B.J."/>
        </authorList>
    </citation>
    <scope>NUCLEOTIDE SEQUENCE [LARGE SCALE GENOMIC DNA]</scope>
    <source>
        <strain evidence="8">B35_G9</strain>
    </source>
</reference>
<dbReference type="GO" id="GO:0042274">
    <property type="term" value="P:ribosomal small subunit biogenesis"/>
    <property type="evidence" value="ECO:0007669"/>
    <property type="project" value="UniProtKB-UniRule"/>
</dbReference>
<dbReference type="NCBIfam" id="TIGR02273">
    <property type="entry name" value="16S_RimM"/>
    <property type="match status" value="1"/>
</dbReference>
<comment type="function">
    <text evidence="5">An accessory protein needed during the final step in the assembly of 30S ribosomal subunit, possibly for assembly of the head region. Essential for efficient processing of 16S rRNA. May be needed both before and after RbfA during the maturation of 16S rRNA. It has affinity for free ribosomal 30S subunits but not for 70S ribosomes.</text>
</comment>
<comment type="caution">
    <text evidence="8">The sequence shown here is derived from an EMBL/GenBank/DDBJ whole genome shotgun (WGS) entry which is preliminary data.</text>
</comment>
<dbReference type="InterPro" id="IPR056792">
    <property type="entry name" value="PRC_RimM"/>
</dbReference>
<evidence type="ECO:0000256" key="4">
    <source>
        <dbReference type="ARBA" id="ARBA00023186"/>
    </source>
</evidence>
<evidence type="ECO:0000313" key="8">
    <source>
        <dbReference type="EMBL" id="RKX66095.1"/>
    </source>
</evidence>
<comment type="similarity">
    <text evidence="5">Belongs to the RimM family.</text>
</comment>
<accession>A0A660S9C1</accession>
<evidence type="ECO:0000256" key="1">
    <source>
        <dbReference type="ARBA" id="ARBA00022490"/>
    </source>
</evidence>
<dbReference type="HAMAP" id="MF_00014">
    <property type="entry name" value="Ribosome_mat_RimM"/>
    <property type="match status" value="1"/>
</dbReference>
<evidence type="ECO:0000259" key="7">
    <source>
        <dbReference type="Pfam" id="PF24986"/>
    </source>
</evidence>
<dbReference type="EMBL" id="QNBC01000056">
    <property type="protein sequence ID" value="RKX66095.1"/>
    <property type="molecule type" value="Genomic_DNA"/>
</dbReference>
<proteinExistence type="inferred from homology"/>
<comment type="subunit">
    <text evidence="5">Binds ribosomal protein uS19.</text>
</comment>
<keyword evidence="1 5" id="KW-0963">Cytoplasm</keyword>
<gene>
    <name evidence="5 8" type="primary">rimM</name>
    <name evidence="8" type="ORF">DRP44_04850</name>
</gene>
<comment type="subcellular location">
    <subcellularLocation>
        <location evidence="5">Cytoplasm</location>
    </subcellularLocation>
</comment>
<dbReference type="GO" id="GO:0043022">
    <property type="term" value="F:ribosome binding"/>
    <property type="evidence" value="ECO:0007669"/>
    <property type="project" value="InterPro"/>
</dbReference>
<keyword evidence="4 5" id="KW-0143">Chaperone</keyword>
<dbReference type="SUPFAM" id="SSF50346">
    <property type="entry name" value="PRC-barrel domain"/>
    <property type="match status" value="1"/>
</dbReference>
<dbReference type="InterPro" id="IPR011033">
    <property type="entry name" value="PRC_barrel-like_sf"/>
</dbReference>
<evidence type="ECO:0000259" key="6">
    <source>
        <dbReference type="Pfam" id="PF01782"/>
    </source>
</evidence>
<organism evidence="8 9">
    <name type="scientific">candidate division TA06 bacterium</name>
    <dbReference type="NCBI Taxonomy" id="2250710"/>
    <lineage>
        <taxon>Bacteria</taxon>
        <taxon>Bacteria division TA06</taxon>
    </lineage>
</organism>
<keyword evidence="2 5" id="KW-0690">Ribosome biogenesis</keyword>
<dbReference type="PANTHER" id="PTHR33692:SF1">
    <property type="entry name" value="RIBOSOME MATURATION FACTOR RIMM"/>
    <property type="match status" value="1"/>
</dbReference>
<evidence type="ECO:0000313" key="9">
    <source>
        <dbReference type="Proteomes" id="UP000282321"/>
    </source>
</evidence>
<evidence type="ECO:0000256" key="5">
    <source>
        <dbReference type="HAMAP-Rule" id="MF_00014"/>
    </source>
</evidence>
<dbReference type="GO" id="GO:0005840">
    <property type="term" value="C:ribosome"/>
    <property type="evidence" value="ECO:0007669"/>
    <property type="project" value="InterPro"/>
</dbReference>
<feature type="domain" description="RimM N-terminal" evidence="6">
    <location>
        <begin position="7"/>
        <end position="87"/>
    </location>
</feature>
<dbReference type="InterPro" id="IPR009000">
    <property type="entry name" value="Transl_B-barrel_sf"/>
</dbReference>
<dbReference type="Pfam" id="PF24986">
    <property type="entry name" value="PRC_RimM"/>
    <property type="match status" value="1"/>
</dbReference>
<dbReference type="GO" id="GO:0006364">
    <property type="term" value="P:rRNA processing"/>
    <property type="evidence" value="ECO:0007669"/>
    <property type="project" value="UniProtKB-UniRule"/>
</dbReference>
<comment type="domain">
    <text evidence="5">The PRC barrel domain binds ribosomal protein uS19.</text>
</comment>
<dbReference type="Gene3D" id="2.30.30.240">
    <property type="entry name" value="PRC-barrel domain"/>
    <property type="match status" value="1"/>
</dbReference>
<dbReference type="GO" id="GO:0005737">
    <property type="term" value="C:cytoplasm"/>
    <property type="evidence" value="ECO:0007669"/>
    <property type="project" value="UniProtKB-SubCell"/>
</dbReference>
<feature type="domain" description="Ribosome maturation factor RimM PRC barrel" evidence="7">
    <location>
        <begin position="100"/>
        <end position="165"/>
    </location>
</feature>
<dbReference type="Gene3D" id="2.40.30.60">
    <property type="entry name" value="RimM"/>
    <property type="match status" value="1"/>
</dbReference>
<dbReference type="Proteomes" id="UP000282321">
    <property type="component" value="Unassembled WGS sequence"/>
</dbReference>
<dbReference type="PANTHER" id="PTHR33692">
    <property type="entry name" value="RIBOSOME MATURATION FACTOR RIMM"/>
    <property type="match status" value="1"/>
</dbReference>
<protein>
    <recommendedName>
        <fullName evidence="5">Ribosome maturation factor RimM</fullName>
    </recommendedName>
</protein>
<dbReference type="Pfam" id="PF01782">
    <property type="entry name" value="RimM"/>
    <property type="match status" value="1"/>
</dbReference>
<evidence type="ECO:0000256" key="2">
    <source>
        <dbReference type="ARBA" id="ARBA00022517"/>
    </source>
</evidence>
<keyword evidence="3 5" id="KW-0698">rRNA processing</keyword>
<sequence>MKEKILIGVIGRTYGIKGYVTVKSYSDFPERFTAMKEMKLSGGNEEEIFNIEDAYIRNNRIYVKFEGVNSREEAMRFNGKKIFINKDERVNLEEGRYYISDLIDSDVFDKNNQCIGVVKDIINNGATDILVIRDGKTENLVPMVKEFIDIIDTDNKKVVISPIEGMIDAH</sequence>